<accession>A0AAW9D2L9</accession>
<dbReference type="InterPro" id="IPR029052">
    <property type="entry name" value="Metallo-depent_PP-like"/>
</dbReference>
<dbReference type="Proteomes" id="UP001272137">
    <property type="component" value="Unassembled WGS sequence"/>
</dbReference>
<proteinExistence type="predicted"/>
<dbReference type="AlphaFoldDB" id="A0AAW9D2L9"/>
<dbReference type="EMBL" id="QXCT01000002">
    <property type="protein sequence ID" value="MDW9255868.1"/>
    <property type="molecule type" value="Genomic_DNA"/>
</dbReference>
<comment type="caution">
    <text evidence="1">The sequence shown here is derived from an EMBL/GenBank/DDBJ whole genome shotgun (WGS) entry which is preliminary data.</text>
</comment>
<sequence>MRPPVSLWIHGHTHTSFDYATAEGTRVVCNPHGYVRRRTGERENPSFEWDKVVTLA</sequence>
<evidence type="ECO:0000313" key="1">
    <source>
        <dbReference type="EMBL" id="MDW9255868.1"/>
    </source>
</evidence>
<name>A0AAW9D2L9_BURTH</name>
<evidence type="ECO:0000313" key="2">
    <source>
        <dbReference type="Proteomes" id="UP001272137"/>
    </source>
</evidence>
<gene>
    <name evidence="1" type="ORF">C7S16_0350</name>
</gene>
<reference evidence="1" key="1">
    <citation type="submission" date="2018-08" db="EMBL/GenBank/DDBJ databases">
        <title>Identification of Burkholderia cepacia strains that express a Burkholderia pseudomallei-like capsular polysaccharide.</title>
        <authorList>
            <person name="Burtnick M.N."/>
            <person name="Vongsouvath M."/>
            <person name="Newton P."/>
            <person name="Wuthiekanun V."/>
            <person name="Limmathurotsakul D."/>
            <person name="Brett P.J."/>
            <person name="Chantratita N."/>
            <person name="Dance D.A."/>
        </authorList>
    </citation>
    <scope>NUCLEOTIDE SEQUENCE</scope>
    <source>
        <strain evidence="1">SBXCC001</strain>
    </source>
</reference>
<dbReference type="SUPFAM" id="SSF56300">
    <property type="entry name" value="Metallo-dependent phosphatases"/>
    <property type="match status" value="1"/>
</dbReference>
<protein>
    <submittedName>
        <fullName evidence="1">Metallophosphoesterase</fullName>
    </submittedName>
</protein>
<organism evidence="1 2">
    <name type="scientific">Burkholderia thailandensis</name>
    <dbReference type="NCBI Taxonomy" id="57975"/>
    <lineage>
        <taxon>Bacteria</taxon>
        <taxon>Pseudomonadati</taxon>
        <taxon>Pseudomonadota</taxon>
        <taxon>Betaproteobacteria</taxon>
        <taxon>Burkholderiales</taxon>
        <taxon>Burkholderiaceae</taxon>
        <taxon>Burkholderia</taxon>
        <taxon>pseudomallei group</taxon>
    </lineage>
</organism>